<dbReference type="GO" id="GO:0016020">
    <property type="term" value="C:membrane"/>
    <property type="evidence" value="ECO:0007669"/>
    <property type="project" value="UniProtKB-SubCell"/>
</dbReference>
<evidence type="ECO:0000256" key="3">
    <source>
        <dbReference type="ARBA" id="ARBA00022448"/>
    </source>
</evidence>
<feature type="transmembrane region" description="Helical" evidence="9">
    <location>
        <begin position="186"/>
        <end position="205"/>
    </location>
</feature>
<evidence type="ECO:0000256" key="8">
    <source>
        <dbReference type="PIRSR" id="PIRSR600175-1"/>
    </source>
</evidence>
<evidence type="ECO:0000256" key="9">
    <source>
        <dbReference type="SAM" id="Phobius"/>
    </source>
</evidence>
<dbReference type="Proteomes" id="UP001519460">
    <property type="component" value="Unassembled WGS sequence"/>
</dbReference>
<dbReference type="PANTHER" id="PTHR11616">
    <property type="entry name" value="SODIUM/CHLORIDE DEPENDENT TRANSPORTER"/>
    <property type="match status" value="1"/>
</dbReference>
<accession>A0ABD0J748</accession>
<feature type="binding site" evidence="8">
    <location>
        <position position="191"/>
    </location>
    <ligand>
        <name>Na(+)</name>
        <dbReference type="ChEBI" id="CHEBI:29101"/>
        <label>1</label>
    </ligand>
</feature>
<keyword evidence="8" id="KW-0915">Sodium</keyword>
<evidence type="ECO:0000256" key="7">
    <source>
        <dbReference type="ARBA" id="ARBA00023180"/>
    </source>
</evidence>
<protein>
    <submittedName>
        <fullName evidence="10">Uncharacterized protein</fullName>
    </submittedName>
</protein>
<feature type="transmembrane region" description="Helical" evidence="9">
    <location>
        <begin position="45"/>
        <end position="72"/>
    </location>
</feature>
<dbReference type="InterPro" id="IPR037272">
    <property type="entry name" value="SNS_sf"/>
</dbReference>
<dbReference type="PROSITE" id="PS50267">
    <property type="entry name" value="NA_NEUROTRAN_SYMP_3"/>
    <property type="match status" value="1"/>
</dbReference>
<feature type="non-terminal residue" evidence="10">
    <location>
        <position position="1"/>
    </location>
</feature>
<proteinExistence type="inferred from homology"/>
<evidence type="ECO:0000256" key="6">
    <source>
        <dbReference type="ARBA" id="ARBA00023136"/>
    </source>
</evidence>
<evidence type="ECO:0000256" key="1">
    <source>
        <dbReference type="ARBA" id="ARBA00004141"/>
    </source>
</evidence>
<name>A0ABD0J748_9CAEN</name>
<evidence type="ECO:0000256" key="2">
    <source>
        <dbReference type="ARBA" id="ARBA00006459"/>
    </source>
</evidence>
<evidence type="ECO:0000313" key="11">
    <source>
        <dbReference type="Proteomes" id="UP001519460"/>
    </source>
</evidence>
<dbReference type="PRINTS" id="PR00176">
    <property type="entry name" value="NANEUSMPORT"/>
</dbReference>
<keyword evidence="6 9" id="KW-0472">Membrane</keyword>
<keyword evidence="7" id="KW-0325">Glycoprotein</keyword>
<evidence type="ECO:0000313" key="10">
    <source>
        <dbReference type="EMBL" id="KAK7463331.1"/>
    </source>
</evidence>
<dbReference type="PANTHER" id="PTHR11616:SF321">
    <property type="entry name" value="SODIUM-DEPENDENT NUTRIENT AMINO ACID TRANSPORTER 1-RELATED"/>
    <property type="match status" value="1"/>
</dbReference>
<evidence type="ECO:0000256" key="5">
    <source>
        <dbReference type="ARBA" id="ARBA00022989"/>
    </source>
</evidence>
<dbReference type="SUPFAM" id="SSF161070">
    <property type="entry name" value="SNF-like"/>
    <property type="match status" value="1"/>
</dbReference>
<feature type="transmembrane region" description="Helical" evidence="9">
    <location>
        <begin position="154"/>
        <end position="174"/>
    </location>
</feature>
<keyword evidence="4 9" id="KW-0812">Transmembrane</keyword>
<comment type="caution">
    <text evidence="10">The sequence shown here is derived from an EMBL/GenBank/DDBJ whole genome shotgun (WGS) entry which is preliminary data.</text>
</comment>
<reference evidence="10 11" key="1">
    <citation type="journal article" date="2023" name="Sci. Data">
        <title>Genome assembly of the Korean intertidal mud-creeper Batillaria attramentaria.</title>
        <authorList>
            <person name="Patra A.K."/>
            <person name="Ho P.T."/>
            <person name="Jun S."/>
            <person name="Lee S.J."/>
            <person name="Kim Y."/>
            <person name="Won Y.J."/>
        </authorList>
    </citation>
    <scope>NUCLEOTIDE SEQUENCE [LARGE SCALE GENOMIC DNA]</scope>
    <source>
        <strain evidence="10">Wonlab-2016</strain>
    </source>
</reference>
<feature type="non-terminal residue" evidence="10">
    <location>
        <position position="255"/>
    </location>
</feature>
<feature type="transmembrane region" description="Helical" evidence="9">
    <location>
        <begin position="217"/>
        <end position="238"/>
    </location>
</feature>
<keyword evidence="8" id="KW-0479">Metal-binding</keyword>
<dbReference type="EMBL" id="JACVVK020000599">
    <property type="protein sequence ID" value="KAK7463331.1"/>
    <property type="molecule type" value="Genomic_DNA"/>
</dbReference>
<evidence type="ECO:0000256" key="4">
    <source>
        <dbReference type="ARBA" id="ARBA00022692"/>
    </source>
</evidence>
<comment type="subcellular location">
    <subcellularLocation>
        <location evidence="1">Membrane</location>
        <topology evidence="1">Multi-pass membrane protein</topology>
    </subcellularLocation>
</comment>
<dbReference type="Pfam" id="PF00209">
    <property type="entry name" value="SNF"/>
    <property type="match status" value="2"/>
</dbReference>
<keyword evidence="11" id="KW-1185">Reference proteome</keyword>
<gene>
    <name evidence="10" type="ORF">BaRGS_00038096</name>
</gene>
<keyword evidence="5 9" id="KW-1133">Transmembrane helix</keyword>
<organism evidence="10 11">
    <name type="scientific">Batillaria attramentaria</name>
    <dbReference type="NCBI Taxonomy" id="370345"/>
    <lineage>
        <taxon>Eukaryota</taxon>
        <taxon>Metazoa</taxon>
        <taxon>Spiralia</taxon>
        <taxon>Lophotrochozoa</taxon>
        <taxon>Mollusca</taxon>
        <taxon>Gastropoda</taxon>
        <taxon>Caenogastropoda</taxon>
        <taxon>Sorbeoconcha</taxon>
        <taxon>Cerithioidea</taxon>
        <taxon>Batillariidae</taxon>
        <taxon>Batillaria</taxon>
    </lineage>
</organism>
<keyword evidence="3" id="KW-0813">Transport</keyword>
<dbReference type="AlphaFoldDB" id="A0ABD0J748"/>
<sequence>AFVVAYMFLQITIGKPLYLMEMAMGQYSAKGPVRVWSMFPLARGIGFSMCFVSIIIAVYYNVIMAYVLHYFFASLQTSAPWSECKPKWKNCITDRKKMTGITFCETGSKPESNCTCSGDENIDLALGFQCVPNDEVIAVGRSLSPEDFGAPSPYLSVTLFFAWVLVIACVINGVKSTGKLWLDAMGQMFFSLGLTMGGIISASSYSPFSNNIYGDSLFISSMDVFTSLLAGFVIFTTFGHISETTGVDIDHVARS</sequence>
<comment type="similarity">
    <text evidence="2">Belongs to the sodium:neurotransmitter symporter (SNF) (TC 2.A.22) family.</text>
</comment>
<dbReference type="InterPro" id="IPR000175">
    <property type="entry name" value="Na/ntran_symport"/>
</dbReference>